<evidence type="ECO:0000259" key="5">
    <source>
        <dbReference type="PROSITE" id="PS50931"/>
    </source>
</evidence>
<evidence type="ECO:0000256" key="1">
    <source>
        <dbReference type="ARBA" id="ARBA00009437"/>
    </source>
</evidence>
<name>A0ABZ2LUR7_9BACT</name>
<evidence type="ECO:0000256" key="3">
    <source>
        <dbReference type="ARBA" id="ARBA00023125"/>
    </source>
</evidence>
<dbReference type="PANTHER" id="PTHR30118:SF15">
    <property type="entry name" value="TRANSCRIPTIONAL REGULATORY PROTEIN"/>
    <property type="match status" value="1"/>
</dbReference>
<evidence type="ECO:0000313" key="6">
    <source>
        <dbReference type="EMBL" id="WXB12866.1"/>
    </source>
</evidence>
<dbReference type="PANTHER" id="PTHR30118">
    <property type="entry name" value="HTH-TYPE TRANSCRIPTIONAL REGULATOR LEUO-RELATED"/>
    <property type="match status" value="1"/>
</dbReference>
<dbReference type="PROSITE" id="PS50931">
    <property type="entry name" value="HTH_LYSR"/>
    <property type="match status" value="1"/>
</dbReference>
<dbReference type="InterPro" id="IPR036388">
    <property type="entry name" value="WH-like_DNA-bd_sf"/>
</dbReference>
<dbReference type="InterPro" id="IPR036390">
    <property type="entry name" value="WH_DNA-bd_sf"/>
</dbReference>
<dbReference type="InterPro" id="IPR000847">
    <property type="entry name" value="LysR_HTH_N"/>
</dbReference>
<keyword evidence="3" id="KW-0238">DNA-binding</keyword>
<dbReference type="InterPro" id="IPR005119">
    <property type="entry name" value="LysR_subst-bd"/>
</dbReference>
<dbReference type="Gene3D" id="3.40.190.10">
    <property type="entry name" value="Periplasmic binding protein-like II"/>
    <property type="match status" value="2"/>
</dbReference>
<dbReference type="SUPFAM" id="SSF46785">
    <property type="entry name" value="Winged helix' DNA-binding domain"/>
    <property type="match status" value="1"/>
</dbReference>
<protein>
    <submittedName>
        <fullName evidence="6">LysR substrate-binding domain-containing protein</fullName>
    </submittedName>
</protein>
<dbReference type="SUPFAM" id="SSF53850">
    <property type="entry name" value="Periplasmic binding protein-like II"/>
    <property type="match status" value="1"/>
</dbReference>
<keyword evidence="4" id="KW-0804">Transcription</keyword>
<dbReference type="InterPro" id="IPR037402">
    <property type="entry name" value="YidZ_PBP2"/>
</dbReference>
<dbReference type="Pfam" id="PF00126">
    <property type="entry name" value="HTH_1"/>
    <property type="match status" value="1"/>
</dbReference>
<comment type="similarity">
    <text evidence="1">Belongs to the LysR transcriptional regulatory family.</text>
</comment>
<evidence type="ECO:0000313" key="7">
    <source>
        <dbReference type="Proteomes" id="UP001370348"/>
    </source>
</evidence>
<sequence>MDITGIDLNLLVVLDALLAERSVTLAAKRLRLSQSGTSAALGRLRLLLDDPLFARTPRGLSPTPRALLLVEPVRQILTSVEHVLAAPKFDPATAERTVRLAMGDYAQYVVLPALLSRLAREAPRVAIAVTPLVREPRAHLDDGSCELVLAPGLKTAGALHAETLFHERMTTIARKGVVGKKLGLRQFTSLGHVLVSPEGSGGAMVDRALAERKLRRFIALRVPHFLVAPEVVARSELIATLPDRVARRAAEALPVRGYVPPVPLPSFSIALGWHARSEGDPALSWLRATLQKVARDRESGG</sequence>
<accession>A0ABZ2LUR7</accession>
<dbReference type="EMBL" id="CP089984">
    <property type="protein sequence ID" value="WXB12866.1"/>
    <property type="molecule type" value="Genomic_DNA"/>
</dbReference>
<feature type="domain" description="HTH lysR-type" evidence="5">
    <location>
        <begin position="6"/>
        <end position="63"/>
    </location>
</feature>
<dbReference type="InterPro" id="IPR050389">
    <property type="entry name" value="LysR-type_TF"/>
</dbReference>
<keyword evidence="7" id="KW-1185">Reference proteome</keyword>
<evidence type="ECO:0000256" key="2">
    <source>
        <dbReference type="ARBA" id="ARBA00023015"/>
    </source>
</evidence>
<evidence type="ECO:0000256" key="4">
    <source>
        <dbReference type="ARBA" id="ARBA00023163"/>
    </source>
</evidence>
<dbReference type="RefSeq" id="WP_394822485.1">
    <property type="nucleotide sequence ID" value="NZ_CP089984.1"/>
</dbReference>
<dbReference type="Pfam" id="PF03466">
    <property type="entry name" value="LysR_substrate"/>
    <property type="match status" value="1"/>
</dbReference>
<organism evidence="6 7">
    <name type="scientific">Pendulispora albinea</name>
    <dbReference type="NCBI Taxonomy" id="2741071"/>
    <lineage>
        <taxon>Bacteria</taxon>
        <taxon>Pseudomonadati</taxon>
        <taxon>Myxococcota</taxon>
        <taxon>Myxococcia</taxon>
        <taxon>Myxococcales</taxon>
        <taxon>Sorangiineae</taxon>
        <taxon>Pendulisporaceae</taxon>
        <taxon>Pendulispora</taxon>
    </lineage>
</organism>
<dbReference type="Proteomes" id="UP001370348">
    <property type="component" value="Chromosome"/>
</dbReference>
<dbReference type="CDD" id="cd08417">
    <property type="entry name" value="PBP2_Nitroaromatics_like"/>
    <property type="match status" value="1"/>
</dbReference>
<reference evidence="6 7" key="1">
    <citation type="submission" date="2021-12" db="EMBL/GenBank/DDBJ databases">
        <title>Discovery of the Pendulisporaceae a myxobacterial family with distinct sporulation behavior and unique specialized metabolism.</title>
        <authorList>
            <person name="Garcia R."/>
            <person name="Popoff A."/>
            <person name="Bader C.D."/>
            <person name="Loehr J."/>
            <person name="Walesch S."/>
            <person name="Walt C."/>
            <person name="Boldt J."/>
            <person name="Bunk B."/>
            <person name="Haeckl F.J.F.P.J."/>
            <person name="Gunesch A.P."/>
            <person name="Birkelbach J."/>
            <person name="Nuebel U."/>
            <person name="Pietschmann T."/>
            <person name="Bach T."/>
            <person name="Mueller R."/>
        </authorList>
    </citation>
    <scope>NUCLEOTIDE SEQUENCE [LARGE SCALE GENOMIC DNA]</scope>
    <source>
        <strain evidence="6 7">MSr11954</strain>
    </source>
</reference>
<dbReference type="Gene3D" id="1.10.10.10">
    <property type="entry name" value="Winged helix-like DNA-binding domain superfamily/Winged helix DNA-binding domain"/>
    <property type="match status" value="1"/>
</dbReference>
<keyword evidence="2" id="KW-0805">Transcription regulation</keyword>
<proteinExistence type="inferred from homology"/>
<gene>
    <name evidence="6" type="ORF">LZC94_34065</name>
</gene>